<dbReference type="Pfam" id="PF00535">
    <property type="entry name" value="Glycos_transf_2"/>
    <property type="match status" value="1"/>
</dbReference>
<protein>
    <submittedName>
        <fullName evidence="5">Glycosyltransferase family 2 protein</fullName>
    </submittedName>
</protein>
<dbReference type="PANTHER" id="PTHR43179">
    <property type="entry name" value="RHAMNOSYLTRANSFERASE WBBL"/>
    <property type="match status" value="1"/>
</dbReference>
<organism evidence="5 6">
    <name type="scientific">Fibrisoma montanum</name>
    <dbReference type="NCBI Taxonomy" id="2305895"/>
    <lineage>
        <taxon>Bacteria</taxon>
        <taxon>Pseudomonadati</taxon>
        <taxon>Bacteroidota</taxon>
        <taxon>Cytophagia</taxon>
        <taxon>Cytophagales</taxon>
        <taxon>Spirosomataceae</taxon>
        <taxon>Fibrisoma</taxon>
    </lineage>
</organism>
<keyword evidence="6" id="KW-1185">Reference proteome</keyword>
<gene>
    <name evidence="5" type="ORF">DYU11_10485</name>
</gene>
<accession>A0A418MAL9</accession>
<dbReference type="EMBL" id="QXED01000003">
    <property type="protein sequence ID" value="RIV23422.1"/>
    <property type="molecule type" value="Genomic_DNA"/>
</dbReference>
<evidence type="ECO:0000256" key="1">
    <source>
        <dbReference type="ARBA" id="ARBA00006739"/>
    </source>
</evidence>
<dbReference type="SUPFAM" id="SSF53448">
    <property type="entry name" value="Nucleotide-diphospho-sugar transferases"/>
    <property type="match status" value="1"/>
</dbReference>
<comment type="similarity">
    <text evidence="1">Belongs to the glycosyltransferase 2 family.</text>
</comment>
<keyword evidence="3 5" id="KW-0808">Transferase</keyword>
<keyword evidence="2" id="KW-0328">Glycosyltransferase</keyword>
<dbReference type="OrthoDB" id="9771846at2"/>
<dbReference type="AlphaFoldDB" id="A0A418MAL9"/>
<dbReference type="InterPro" id="IPR001173">
    <property type="entry name" value="Glyco_trans_2-like"/>
</dbReference>
<proteinExistence type="inferred from homology"/>
<dbReference type="RefSeq" id="WP_119667639.1">
    <property type="nucleotide sequence ID" value="NZ_QXED01000003.1"/>
</dbReference>
<sequence>MIYIVIPVFNRIGFTINCLESLLNQSFDNIKVIVVDDGSTDNTYEIIKQSFPDVIILKGDGTLWWAGATNKGVEYALSNSSNLERDFILTLNNDLIVKEDYIESLINCFNNNKPCLVGSVSVDIENPEKVEYLGVRWNRLTAKLHRVAQASNKKSYSQLLTSTEILPSDLLSGRGTLIPLVLFKQIGLYDTVRFPQYAADDDFSYRAKQAGYKLILSTKSVVLSHCKATGLHLSAQKPTYKVLWQAMTSIKSPTNLKVRFHWAMKNTELKIVYFLIDSLRIIASFHFKMLRRLISG</sequence>
<dbReference type="InterPro" id="IPR029044">
    <property type="entry name" value="Nucleotide-diphossugar_trans"/>
</dbReference>
<evidence type="ECO:0000256" key="2">
    <source>
        <dbReference type="ARBA" id="ARBA00022676"/>
    </source>
</evidence>
<evidence type="ECO:0000256" key="3">
    <source>
        <dbReference type="ARBA" id="ARBA00022679"/>
    </source>
</evidence>
<evidence type="ECO:0000313" key="6">
    <source>
        <dbReference type="Proteomes" id="UP000283523"/>
    </source>
</evidence>
<dbReference type="PANTHER" id="PTHR43179:SF12">
    <property type="entry name" value="GALACTOFURANOSYLTRANSFERASE GLFT2"/>
    <property type="match status" value="1"/>
</dbReference>
<feature type="domain" description="Glycosyltransferase 2-like" evidence="4">
    <location>
        <begin position="4"/>
        <end position="131"/>
    </location>
</feature>
<evidence type="ECO:0000259" key="4">
    <source>
        <dbReference type="Pfam" id="PF00535"/>
    </source>
</evidence>
<comment type="caution">
    <text evidence="5">The sequence shown here is derived from an EMBL/GenBank/DDBJ whole genome shotgun (WGS) entry which is preliminary data.</text>
</comment>
<name>A0A418MAL9_9BACT</name>
<dbReference type="Gene3D" id="3.90.550.10">
    <property type="entry name" value="Spore Coat Polysaccharide Biosynthesis Protein SpsA, Chain A"/>
    <property type="match status" value="1"/>
</dbReference>
<evidence type="ECO:0000313" key="5">
    <source>
        <dbReference type="EMBL" id="RIV23422.1"/>
    </source>
</evidence>
<dbReference type="GO" id="GO:0016757">
    <property type="term" value="F:glycosyltransferase activity"/>
    <property type="evidence" value="ECO:0007669"/>
    <property type="project" value="UniProtKB-KW"/>
</dbReference>
<dbReference type="Proteomes" id="UP000283523">
    <property type="component" value="Unassembled WGS sequence"/>
</dbReference>
<reference evidence="5 6" key="1">
    <citation type="submission" date="2018-08" db="EMBL/GenBank/DDBJ databases">
        <title>Fibrisoma montanum sp. nov., isolated from Danxia mountain soil.</title>
        <authorList>
            <person name="Huang Y."/>
        </authorList>
    </citation>
    <scope>NUCLEOTIDE SEQUENCE [LARGE SCALE GENOMIC DNA]</scope>
    <source>
        <strain evidence="5 6">HYT19</strain>
    </source>
</reference>